<sequence length="46" mass="5072">LKCLLSLSIEVISRSSRIIPVVLIFISLLTSSIKADSSFPRPTKEI</sequence>
<dbReference type="EMBL" id="HACA01004150">
    <property type="protein sequence ID" value="CDW21511.1"/>
    <property type="molecule type" value="Transcribed_RNA"/>
</dbReference>
<dbReference type="AlphaFoldDB" id="A0A0K2T7S3"/>
<evidence type="ECO:0000313" key="1">
    <source>
        <dbReference type="EMBL" id="CDW21511.1"/>
    </source>
</evidence>
<reference evidence="1" key="1">
    <citation type="submission" date="2014-05" db="EMBL/GenBank/DDBJ databases">
        <authorList>
            <person name="Chronopoulou M."/>
        </authorList>
    </citation>
    <scope>NUCLEOTIDE SEQUENCE</scope>
    <source>
        <tissue evidence="1">Whole organism</tissue>
    </source>
</reference>
<protein>
    <submittedName>
        <fullName evidence="1">Uncharacterized protein</fullName>
    </submittedName>
</protein>
<proteinExistence type="predicted"/>
<accession>A0A0K2T7S3</accession>
<name>A0A0K2T7S3_LEPSM</name>
<feature type="non-terminal residue" evidence="1">
    <location>
        <position position="1"/>
    </location>
</feature>
<organism evidence="1">
    <name type="scientific">Lepeophtheirus salmonis</name>
    <name type="common">Salmon louse</name>
    <name type="synonym">Caligus salmonis</name>
    <dbReference type="NCBI Taxonomy" id="72036"/>
    <lineage>
        <taxon>Eukaryota</taxon>
        <taxon>Metazoa</taxon>
        <taxon>Ecdysozoa</taxon>
        <taxon>Arthropoda</taxon>
        <taxon>Crustacea</taxon>
        <taxon>Multicrustacea</taxon>
        <taxon>Hexanauplia</taxon>
        <taxon>Copepoda</taxon>
        <taxon>Siphonostomatoida</taxon>
        <taxon>Caligidae</taxon>
        <taxon>Lepeophtheirus</taxon>
    </lineage>
</organism>